<keyword evidence="5" id="KW-1185">Reference proteome</keyword>
<dbReference type="Gene3D" id="3.40.140.10">
    <property type="entry name" value="Cytidine Deaminase, domain 2"/>
    <property type="match status" value="1"/>
</dbReference>
<keyword evidence="1" id="KW-0819">tRNA processing</keyword>
<name>A0AAD3D4D7_9STRA</name>
<dbReference type="GO" id="GO:0005634">
    <property type="term" value="C:nucleus"/>
    <property type="evidence" value="ECO:0007669"/>
    <property type="project" value="TreeGrafter"/>
</dbReference>
<dbReference type="SUPFAM" id="SSF53927">
    <property type="entry name" value="Cytidine deaminase-like"/>
    <property type="match status" value="1"/>
</dbReference>
<dbReference type="GO" id="GO:0008033">
    <property type="term" value="P:tRNA processing"/>
    <property type="evidence" value="ECO:0007669"/>
    <property type="project" value="UniProtKB-KW"/>
</dbReference>
<proteinExistence type="inferred from homology"/>
<dbReference type="InterPro" id="IPR002125">
    <property type="entry name" value="CMP_dCMP_dom"/>
</dbReference>
<dbReference type="GO" id="GO:0052717">
    <property type="term" value="F:tRNA-specific adenosine-34 deaminase activity"/>
    <property type="evidence" value="ECO:0007669"/>
    <property type="project" value="TreeGrafter"/>
</dbReference>
<feature type="domain" description="CMP/dCMP-type deaminase" evidence="3">
    <location>
        <begin position="209"/>
        <end position="381"/>
    </location>
</feature>
<gene>
    <name evidence="4" type="ORF">CTEN210_13017</name>
</gene>
<reference evidence="4 5" key="1">
    <citation type="journal article" date="2021" name="Sci. Rep.">
        <title>The genome of the diatom Chaetoceros tenuissimus carries an ancient integrated fragment of an extant virus.</title>
        <authorList>
            <person name="Hongo Y."/>
            <person name="Kimura K."/>
            <person name="Takaki Y."/>
            <person name="Yoshida Y."/>
            <person name="Baba S."/>
            <person name="Kobayashi G."/>
            <person name="Nagasaki K."/>
            <person name="Hano T."/>
            <person name="Tomaru Y."/>
        </authorList>
    </citation>
    <scope>NUCLEOTIDE SEQUENCE [LARGE SCALE GENOMIC DNA]</scope>
    <source>
        <strain evidence="4 5">NIES-3715</strain>
    </source>
</reference>
<dbReference type="AlphaFoldDB" id="A0AAD3D4D7"/>
<protein>
    <recommendedName>
        <fullName evidence="3">CMP/dCMP-type deaminase domain-containing protein</fullName>
    </recommendedName>
</protein>
<dbReference type="GO" id="GO:0005737">
    <property type="term" value="C:cytoplasm"/>
    <property type="evidence" value="ECO:0007669"/>
    <property type="project" value="TreeGrafter"/>
</dbReference>
<evidence type="ECO:0000256" key="2">
    <source>
        <dbReference type="ARBA" id="ARBA00038160"/>
    </source>
</evidence>
<dbReference type="PROSITE" id="PS51747">
    <property type="entry name" value="CYT_DCMP_DEAMINASES_2"/>
    <property type="match status" value="1"/>
</dbReference>
<comment type="caution">
    <text evidence="4">The sequence shown here is derived from an EMBL/GenBank/DDBJ whole genome shotgun (WGS) entry which is preliminary data.</text>
</comment>
<evidence type="ECO:0000313" key="5">
    <source>
        <dbReference type="Proteomes" id="UP001054902"/>
    </source>
</evidence>
<dbReference type="PANTHER" id="PTHR11079">
    <property type="entry name" value="CYTOSINE DEAMINASE FAMILY MEMBER"/>
    <property type="match status" value="1"/>
</dbReference>
<organism evidence="4 5">
    <name type="scientific">Chaetoceros tenuissimus</name>
    <dbReference type="NCBI Taxonomy" id="426638"/>
    <lineage>
        <taxon>Eukaryota</taxon>
        <taxon>Sar</taxon>
        <taxon>Stramenopiles</taxon>
        <taxon>Ochrophyta</taxon>
        <taxon>Bacillariophyta</taxon>
        <taxon>Coscinodiscophyceae</taxon>
        <taxon>Chaetocerotophycidae</taxon>
        <taxon>Chaetocerotales</taxon>
        <taxon>Chaetocerotaceae</taxon>
        <taxon>Chaetoceros</taxon>
    </lineage>
</organism>
<dbReference type="Proteomes" id="UP001054902">
    <property type="component" value="Unassembled WGS sequence"/>
</dbReference>
<evidence type="ECO:0000259" key="3">
    <source>
        <dbReference type="PROSITE" id="PS51747"/>
    </source>
</evidence>
<evidence type="ECO:0000256" key="1">
    <source>
        <dbReference type="ARBA" id="ARBA00022694"/>
    </source>
</evidence>
<dbReference type="PANTHER" id="PTHR11079:SF156">
    <property type="entry name" value="INACTIVE TRNA-SPECIFIC ADENOSINE DEAMINASE-LIKE PROTEIN 3-RELATED"/>
    <property type="match status" value="1"/>
</dbReference>
<comment type="similarity">
    <text evidence="2">Belongs to the cytidine and deoxycytidylate deaminase family. ADAT3 subfamily.</text>
</comment>
<evidence type="ECO:0000313" key="4">
    <source>
        <dbReference type="EMBL" id="GFH56541.1"/>
    </source>
</evidence>
<accession>A0AAD3D4D7</accession>
<dbReference type="InterPro" id="IPR016193">
    <property type="entry name" value="Cytidine_deaminase-like"/>
</dbReference>
<dbReference type="EMBL" id="BLLK01000052">
    <property type="protein sequence ID" value="GFH56541.1"/>
    <property type="molecule type" value="Genomic_DNA"/>
</dbReference>
<sequence length="403" mass="45868">MNSSDERLRLFQEIIHHQPSPIDLLPDQVEAYIFNNVPPKQCGKVLKDLGYILPLIKYDNKEMTAVDEFTGEKRYKWALLGHLRRVRRVKKCIDASAVTSPPKKKQKGSNDSSIELQVLVGSVEHVDAIFAEPSVDPETRDKLQNLMNANELKLEKRMLPGRLAKSQEELHEWNSRYDGQGWWPTLFFEKQSSEFKEKEMEISIEEEYSIFKTFLQAAIQDAKQYHSLLKQNVYKGCGAIVVDPESNRIVSSSFDEFNAKVQEEVNRTGKSIEYVQNLLLGNPLNTPVMLAIQGVSRIERNAASGLGMDSNLFKNGQYLCTGYDVYLTKEPGVFESMSLVHSRVRRVIFGVSNMEDGGLGGTGNTTSVHCLPGTNHRYRAFRLLESDNSDLWNKCKKLCTLFY</sequence>